<comment type="similarity">
    <text evidence="5">Belongs to the amidase family. GatA subfamily.</text>
</comment>
<keyword evidence="2 5" id="KW-0547">Nucleotide-binding</keyword>
<dbReference type="RefSeq" id="XP_018329799.1">
    <property type="nucleotide sequence ID" value="XM_018474297.2"/>
</dbReference>
<dbReference type="InterPro" id="IPR036928">
    <property type="entry name" value="AS_sf"/>
</dbReference>
<evidence type="ECO:0000313" key="8">
    <source>
        <dbReference type="RefSeq" id="XP_018329799.1"/>
    </source>
</evidence>
<keyword evidence="5" id="KW-0496">Mitochondrion</keyword>
<feature type="domain" description="Amidase" evidence="6">
    <location>
        <begin position="25"/>
        <end position="475"/>
    </location>
</feature>
<organism evidence="7 8">
    <name type="scientific">Agrilus planipennis</name>
    <name type="common">Emerald ash borer</name>
    <name type="synonym">Agrilus marcopoli</name>
    <dbReference type="NCBI Taxonomy" id="224129"/>
    <lineage>
        <taxon>Eukaryota</taxon>
        <taxon>Metazoa</taxon>
        <taxon>Ecdysozoa</taxon>
        <taxon>Arthropoda</taxon>
        <taxon>Hexapoda</taxon>
        <taxon>Insecta</taxon>
        <taxon>Pterygota</taxon>
        <taxon>Neoptera</taxon>
        <taxon>Endopterygota</taxon>
        <taxon>Coleoptera</taxon>
        <taxon>Polyphaga</taxon>
        <taxon>Elateriformia</taxon>
        <taxon>Buprestoidea</taxon>
        <taxon>Buprestidae</taxon>
        <taxon>Agrilinae</taxon>
        <taxon>Agrilus</taxon>
    </lineage>
</organism>
<dbReference type="GO" id="GO:0005524">
    <property type="term" value="F:ATP binding"/>
    <property type="evidence" value="ECO:0007669"/>
    <property type="project" value="UniProtKB-KW"/>
</dbReference>
<evidence type="ECO:0000256" key="4">
    <source>
        <dbReference type="ARBA" id="ARBA00022917"/>
    </source>
</evidence>
<dbReference type="GeneID" id="108740100"/>
<evidence type="ECO:0000256" key="2">
    <source>
        <dbReference type="ARBA" id="ARBA00022741"/>
    </source>
</evidence>
<name>A0A1W4X127_AGRPL</name>
<protein>
    <recommendedName>
        <fullName evidence="5">Glutamyl-tRNA(Gln) amidotransferase subunit A, mitochondrial</fullName>
        <shortName evidence="5">Glu-AdT subunit A</shortName>
        <ecNumber evidence="5">6.3.5.7</ecNumber>
    </recommendedName>
</protein>
<comment type="catalytic activity">
    <reaction evidence="5">
        <text>L-glutamyl-tRNA(Gln) + L-glutamine + ATP + H2O = L-glutaminyl-tRNA(Gln) + L-glutamate + ADP + phosphate + H(+)</text>
        <dbReference type="Rhea" id="RHEA:17521"/>
        <dbReference type="Rhea" id="RHEA-COMP:9681"/>
        <dbReference type="Rhea" id="RHEA-COMP:9684"/>
        <dbReference type="ChEBI" id="CHEBI:15377"/>
        <dbReference type="ChEBI" id="CHEBI:15378"/>
        <dbReference type="ChEBI" id="CHEBI:29985"/>
        <dbReference type="ChEBI" id="CHEBI:30616"/>
        <dbReference type="ChEBI" id="CHEBI:43474"/>
        <dbReference type="ChEBI" id="CHEBI:58359"/>
        <dbReference type="ChEBI" id="CHEBI:78520"/>
        <dbReference type="ChEBI" id="CHEBI:78521"/>
        <dbReference type="ChEBI" id="CHEBI:456216"/>
        <dbReference type="EC" id="6.3.5.7"/>
    </reaction>
</comment>
<dbReference type="OrthoDB" id="421993at2759"/>
<sequence>MDKLLLSSINTASRLIQDGTITSLDLTNACLSQIRKTKKFNAFISVTDELAKTQAERSQQRCRENNQSELEGITVALKDNFCTRGVKTTCASKMLENFVPPYNATVYQRLLDKGAILVGKTNMDQFAMGSGTVDSIYGPAKNPWNFKEDDDFYIAGGSSGGSAVAVATGTCFGALGSDTGGSTRNPASYCGLVGLKPTYGLVSRYGLIPLVNSMDVPGILTRNIDDCVQILNVIAGHDHNDSTTCPKPHRKIVLPPAKQMSIKNLKVGIPKEYCCEGISNEILDTWNEVANLLEDSGADIKEVSLPHTEYSIVCYSILNQCEVQSNMARYDGIEFGYRANENSSVEKLFTQTRSEGFNEVVRNRILAGNYFLLTRNYEKYFSKAMKVRRTIVNDFYKVWEEVQILLTPTTLTTAPLYSEFIKKTNRDQCAYQDYCTQSANMAGIPAVTIPIKLSRVGMPISLQLMGRNLSEPMLLAVAKFIEHAVQFPKYSLGNS</sequence>
<dbReference type="PANTHER" id="PTHR11895">
    <property type="entry name" value="TRANSAMIDASE"/>
    <property type="match status" value="1"/>
</dbReference>
<dbReference type="InterPro" id="IPR023631">
    <property type="entry name" value="Amidase_dom"/>
</dbReference>
<dbReference type="EC" id="6.3.5.7" evidence="5"/>
<dbReference type="GO" id="GO:0030956">
    <property type="term" value="C:glutamyl-tRNA(Gln) amidotransferase complex"/>
    <property type="evidence" value="ECO:0007669"/>
    <property type="project" value="UniProtKB-UniRule"/>
</dbReference>
<comment type="subunit">
    <text evidence="5">Subunit of the heterotrimeric GatCAB amidotransferase (AdT) complex, composed of A, B and C subunits.</text>
</comment>
<dbReference type="GO" id="GO:0005739">
    <property type="term" value="C:mitochondrion"/>
    <property type="evidence" value="ECO:0007669"/>
    <property type="project" value="UniProtKB-SubCell"/>
</dbReference>
<evidence type="ECO:0000256" key="1">
    <source>
        <dbReference type="ARBA" id="ARBA00022598"/>
    </source>
</evidence>
<dbReference type="InterPro" id="IPR004412">
    <property type="entry name" value="GatA"/>
</dbReference>
<evidence type="ECO:0000256" key="5">
    <source>
        <dbReference type="HAMAP-Rule" id="MF_03150"/>
    </source>
</evidence>
<dbReference type="SUPFAM" id="SSF75304">
    <property type="entry name" value="Amidase signature (AS) enzymes"/>
    <property type="match status" value="1"/>
</dbReference>
<evidence type="ECO:0000256" key="3">
    <source>
        <dbReference type="ARBA" id="ARBA00022840"/>
    </source>
</evidence>
<feature type="active site" description="Charge relay system" evidence="5">
    <location>
        <position position="158"/>
    </location>
</feature>
<dbReference type="GO" id="GO:0050567">
    <property type="term" value="F:glutaminyl-tRNA synthase (glutamine-hydrolyzing) activity"/>
    <property type="evidence" value="ECO:0007669"/>
    <property type="project" value="UniProtKB-UniRule"/>
</dbReference>
<keyword evidence="3 5" id="KW-0067">ATP-binding</keyword>
<feature type="active site" description="Charge relay system" evidence="5">
    <location>
        <position position="78"/>
    </location>
</feature>
<dbReference type="Gene3D" id="3.90.1300.10">
    <property type="entry name" value="Amidase signature (AS) domain"/>
    <property type="match status" value="1"/>
</dbReference>
<keyword evidence="1 5" id="KW-0436">Ligase</keyword>
<keyword evidence="4 5" id="KW-0648">Protein biosynthesis</keyword>
<evidence type="ECO:0000259" key="6">
    <source>
        <dbReference type="Pfam" id="PF01425"/>
    </source>
</evidence>
<dbReference type="GO" id="GO:0032543">
    <property type="term" value="P:mitochondrial translation"/>
    <property type="evidence" value="ECO:0007669"/>
    <property type="project" value="UniProtKB-UniRule"/>
</dbReference>
<gene>
    <name evidence="8" type="primary">LOC108740100</name>
    <name evidence="5" type="synonym">GatA</name>
</gene>
<dbReference type="GO" id="GO:0070681">
    <property type="term" value="P:glutaminyl-tRNAGln biosynthesis via transamidation"/>
    <property type="evidence" value="ECO:0007669"/>
    <property type="project" value="UniProtKB-UniRule"/>
</dbReference>
<comment type="function">
    <text evidence="5">Allows the formation of correctly charged Gln-tRNA(Gln) through the transamidation of misacylated Glu-tRNA(Gln) in the mitochondria. The reaction takes place in the presence of glutamine and ATP through an activated gamma-phospho-Glu-tRNA(Gln).</text>
</comment>
<feature type="active site" description="Acyl-ester intermediate" evidence="5">
    <location>
        <position position="182"/>
    </location>
</feature>
<dbReference type="CTD" id="42283"/>
<dbReference type="AlphaFoldDB" id="A0A1W4X127"/>
<dbReference type="Pfam" id="PF01425">
    <property type="entry name" value="Amidase"/>
    <property type="match status" value="1"/>
</dbReference>
<dbReference type="KEGG" id="apln:108740100"/>
<dbReference type="HAMAP" id="MF_00120">
    <property type="entry name" value="GatA"/>
    <property type="match status" value="1"/>
</dbReference>
<proteinExistence type="inferred from homology"/>
<dbReference type="InterPro" id="IPR000120">
    <property type="entry name" value="Amidase"/>
</dbReference>
<accession>A0A1W4X127</accession>
<dbReference type="Proteomes" id="UP000192223">
    <property type="component" value="Unplaced"/>
</dbReference>
<dbReference type="NCBIfam" id="TIGR00132">
    <property type="entry name" value="gatA"/>
    <property type="match status" value="1"/>
</dbReference>
<comment type="subcellular location">
    <subcellularLocation>
        <location evidence="5">Mitochondrion</location>
    </subcellularLocation>
</comment>
<dbReference type="PANTHER" id="PTHR11895:SF7">
    <property type="entry name" value="GLUTAMYL-TRNA(GLN) AMIDOTRANSFERASE SUBUNIT A, MITOCHONDRIAL"/>
    <property type="match status" value="1"/>
</dbReference>
<dbReference type="FunCoup" id="A0A1W4X127">
    <property type="interactions" value="785"/>
</dbReference>
<evidence type="ECO:0000313" key="7">
    <source>
        <dbReference type="Proteomes" id="UP000192223"/>
    </source>
</evidence>
<reference evidence="8" key="1">
    <citation type="submission" date="2025-08" db="UniProtKB">
        <authorList>
            <consortium name="RefSeq"/>
        </authorList>
    </citation>
    <scope>IDENTIFICATION</scope>
    <source>
        <tissue evidence="8">Entire body</tissue>
    </source>
</reference>
<dbReference type="InParanoid" id="A0A1W4X127"/>
<dbReference type="STRING" id="224129.A0A1W4X127"/>
<keyword evidence="7" id="KW-1185">Reference proteome</keyword>